<accession>F1YK13</accession>
<dbReference type="STRING" id="644548.SCNU_11216"/>
<proteinExistence type="predicted"/>
<organism evidence="3 4">
    <name type="scientific">Gordonia neofelifaecis NRRL B-59395</name>
    <dbReference type="NCBI Taxonomy" id="644548"/>
    <lineage>
        <taxon>Bacteria</taxon>
        <taxon>Bacillati</taxon>
        <taxon>Actinomycetota</taxon>
        <taxon>Actinomycetes</taxon>
        <taxon>Mycobacteriales</taxon>
        <taxon>Gordoniaceae</taxon>
        <taxon>Gordonia</taxon>
    </lineage>
</organism>
<keyword evidence="2" id="KW-0472">Membrane</keyword>
<evidence type="ECO:0000256" key="1">
    <source>
        <dbReference type="SAM" id="MobiDB-lite"/>
    </source>
</evidence>
<name>F1YK13_9ACTN</name>
<evidence type="ECO:0000313" key="4">
    <source>
        <dbReference type="Proteomes" id="UP000035065"/>
    </source>
</evidence>
<feature type="transmembrane region" description="Helical" evidence="2">
    <location>
        <begin position="149"/>
        <end position="171"/>
    </location>
</feature>
<dbReference type="Proteomes" id="UP000035065">
    <property type="component" value="Unassembled WGS sequence"/>
</dbReference>
<sequence>MSTPGPFDDPDGDRIPTQAELDAEDLAEIARKSKDSDLTSRYPSRPVDPGPPPVALTRDARVVWGIGALACAAWMVYGFANLSWLEGLMAQRLQPGLQTLPGVDPEAKALSMASFWTPALLIGIPVFTALGYPLLFGIVASHSRNLRSIYLSVITVTVLFTIVGADLLFHYDEVSPVLRVLAWVQCGALILSGLITLRRPVNEWLPKSMAMKPFRRPSGE</sequence>
<feature type="region of interest" description="Disordered" evidence="1">
    <location>
        <begin position="31"/>
        <end position="53"/>
    </location>
</feature>
<feature type="transmembrane region" description="Helical" evidence="2">
    <location>
        <begin position="177"/>
        <end position="197"/>
    </location>
</feature>
<gene>
    <name evidence="3" type="ORF">SCNU_11216</name>
</gene>
<feature type="transmembrane region" description="Helical" evidence="2">
    <location>
        <begin position="62"/>
        <end position="80"/>
    </location>
</feature>
<keyword evidence="4" id="KW-1185">Reference proteome</keyword>
<evidence type="ECO:0000256" key="2">
    <source>
        <dbReference type="SAM" id="Phobius"/>
    </source>
</evidence>
<dbReference type="RefSeq" id="WP_009679464.1">
    <property type="nucleotide sequence ID" value="NZ_AEUD01000008.1"/>
</dbReference>
<feature type="transmembrane region" description="Helical" evidence="2">
    <location>
        <begin position="115"/>
        <end position="137"/>
    </location>
</feature>
<evidence type="ECO:0000313" key="3">
    <source>
        <dbReference type="EMBL" id="EGD55095.1"/>
    </source>
</evidence>
<dbReference type="EMBL" id="AEUD01000008">
    <property type="protein sequence ID" value="EGD55095.1"/>
    <property type="molecule type" value="Genomic_DNA"/>
</dbReference>
<reference evidence="3 4" key="1">
    <citation type="journal article" date="2011" name="J. Bacteriol.">
        <title>Draft Genome Sequence of Gordonia neofelifaecis NRRL B-59395, a Cholesterol-Degrading Actinomycete.</title>
        <authorList>
            <person name="Ge F."/>
            <person name="Li W."/>
            <person name="Chen G."/>
            <person name="Liu Y."/>
            <person name="Zhang G."/>
            <person name="Yong B."/>
            <person name="Wang Q."/>
            <person name="Wang N."/>
            <person name="Huang Z."/>
            <person name="Li W."/>
            <person name="Wang J."/>
            <person name="Wu C."/>
            <person name="Xie Q."/>
            <person name="Liu G."/>
        </authorList>
    </citation>
    <scope>NUCLEOTIDE SEQUENCE [LARGE SCALE GENOMIC DNA]</scope>
    <source>
        <strain evidence="3 4">NRRL B-59395</strain>
    </source>
</reference>
<comment type="caution">
    <text evidence="3">The sequence shown here is derived from an EMBL/GenBank/DDBJ whole genome shotgun (WGS) entry which is preliminary data.</text>
</comment>
<keyword evidence="2" id="KW-0812">Transmembrane</keyword>
<dbReference type="OrthoDB" id="4376396at2"/>
<dbReference type="AlphaFoldDB" id="F1YK13"/>
<dbReference type="eggNOG" id="ENOG5033SR9">
    <property type="taxonomic scope" value="Bacteria"/>
</dbReference>
<protein>
    <submittedName>
        <fullName evidence="3">Uncharacterized protein</fullName>
    </submittedName>
</protein>
<keyword evidence="2" id="KW-1133">Transmembrane helix</keyword>